<dbReference type="InterPro" id="IPR033116">
    <property type="entry name" value="TRYPSIN_SER"/>
</dbReference>
<feature type="signal peptide" evidence="4">
    <location>
        <begin position="1"/>
        <end position="24"/>
    </location>
</feature>
<protein>
    <submittedName>
        <fullName evidence="6">Proclotting enzyme</fullName>
    </submittedName>
</protein>
<dbReference type="PROSITE" id="PS00134">
    <property type="entry name" value="TRYPSIN_HIS"/>
    <property type="match status" value="1"/>
</dbReference>
<evidence type="ECO:0000256" key="2">
    <source>
        <dbReference type="ARBA" id="ARBA00024195"/>
    </source>
</evidence>
<dbReference type="PROSITE" id="PS50240">
    <property type="entry name" value="TRYPSIN_DOM"/>
    <property type="match status" value="1"/>
</dbReference>
<dbReference type="Pfam" id="PF00089">
    <property type="entry name" value="Trypsin"/>
    <property type="match status" value="1"/>
</dbReference>
<dbReference type="InterPro" id="IPR009003">
    <property type="entry name" value="Peptidase_S1_PA"/>
</dbReference>
<dbReference type="FunFam" id="2.40.10.10:FF:000068">
    <property type="entry name" value="transmembrane protease serine 2"/>
    <property type="match status" value="1"/>
</dbReference>
<dbReference type="PANTHER" id="PTHR24256">
    <property type="entry name" value="TRYPTASE-RELATED"/>
    <property type="match status" value="1"/>
</dbReference>
<dbReference type="AlphaFoldDB" id="A0A6G1SHG6"/>
<dbReference type="CDD" id="cd00190">
    <property type="entry name" value="Tryp_SPc"/>
    <property type="match status" value="1"/>
</dbReference>
<dbReference type="EMBL" id="GGYP01005077">
    <property type="protein sequence ID" value="MDE49848.1"/>
    <property type="molecule type" value="Transcribed_RNA"/>
</dbReference>
<evidence type="ECO:0000313" key="6">
    <source>
        <dbReference type="EMBL" id="MDE49848.1"/>
    </source>
</evidence>
<feature type="domain" description="Peptidase S1" evidence="5">
    <location>
        <begin position="33"/>
        <end position="258"/>
    </location>
</feature>
<gene>
    <name evidence="6" type="primary">PCE_1</name>
    <name evidence="6" type="ORF">g.13984</name>
</gene>
<keyword evidence="1" id="KW-1015">Disulfide bond</keyword>
<dbReference type="GO" id="GO:0004252">
    <property type="term" value="F:serine-type endopeptidase activity"/>
    <property type="evidence" value="ECO:0007669"/>
    <property type="project" value="InterPro"/>
</dbReference>
<keyword evidence="3" id="KW-0378">Hydrolase</keyword>
<dbReference type="SMART" id="SM00020">
    <property type="entry name" value="Tryp_SPc"/>
    <property type="match status" value="1"/>
</dbReference>
<dbReference type="InterPro" id="IPR018114">
    <property type="entry name" value="TRYPSIN_HIS"/>
</dbReference>
<comment type="similarity">
    <text evidence="2">Belongs to the peptidase S1 family. CLIP subfamily.</text>
</comment>
<dbReference type="InterPro" id="IPR051487">
    <property type="entry name" value="Ser/Thr_Proteases_Immune/Dev"/>
</dbReference>
<proteinExistence type="inferred from homology"/>
<dbReference type="InterPro" id="IPR001254">
    <property type="entry name" value="Trypsin_dom"/>
</dbReference>
<dbReference type="Gene3D" id="2.40.10.10">
    <property type="entry name" value="Trypsin-like serine proteases"/>
    <property type="match status" value="1"/>
</dbReference>
<accession>A0A6G1SHG6</accession>
<evidence type="ECO:0000256" key="1">
    <source>
        <dbReference type="ARBA" id="ARBA00023157"/>
    </source>
</evidence>
<evidence type="ECO:0000259" key="5">
    <source>
        <dbReference type="PROSITE" id="PS50240"/>
    </source>
</evidence>
<dbReference type="PROSITE" id="PS00135">
    <property type="entry name" value="TRYPSIN_SER"/>
    <property type="match status" value="1"/>
</dbReference>
<sequence>MKNIPSMLVVLGAIIVLMSQAATGSMSDVDNRIMGGDEVKPGEFPFLAALVVYVPEGNLQCGGSIIDDRHIITAAHCVFGSIKAEAKIGCHELSKCKHPFKIDRHWIHHEYKVARGQLFNDIAILRTKDSINFTDLIKPVRLPHRINDDYEIGNSLTVAGWGLMRDGETPTDIARKVDVEVKACPVTKQSESHLCAGSATKDSCQGDSGGPLFRTDKASKRSTIVGIVSTGPSCTGRGTGGQYTRVPHYLGWIESIKKESQATV</sequence>
<dbReference type="InterPro" id="IPR001314">
    <property type="entry name" value="Peptidase_S1A"/>
</dbReference>
<keyword evidence="3" id="KW-0645">Protease</keyword>
<dbReference type="GO" id="GO:0006508">
    <property type="term" value="P:proteolysis"/>
    <property type="evidence" value="ECO:0007669"/>
    <property type="project" value="UniProtKB-KW"/>
</dbReference>
<feature type="chain" id="PRO_5026214095" evidence="4">
    <location>
        <begin position="25"/>
        <end position="264"/>
    </location>
</feature>
<evidence type="ECO:0000256" key="3">
    <source>
        <dbReference type="RuleBase" id="RU363034"/>
    </source>
</evidence>
<dbReference type="PRINTS" id="PR00722">
    <property type="entry name" value="CHYMOTRYPSIN"/>
</dbReference>
<dbReference type="InterPro" id="IPR043504">
    <property type="entry name" value="Peptidase_S1_PA_chymotrypsin"/>
</dbReference>
<evidence type="ECO:0000256" key="4">
    <source>
        <dbReference type="SAM" id="SignalP"/>
    </source>
</evidence>
<dbReference type="SUPFAM" id="SSF50494">
    <property type="entry name" value="Trypsin-like serine proteases"/>
    <property type="match status" value="1"/>
</dbReference>
<keyword evidence="3" id="KW-0720">Serine protease</keyword>
<reference evidence="6" key="1">
    <citation type="submission" date="2018-10" db="EMBL/GenBank/DDBJ databases">
        <title>Transcriptome assembly of Aceria tosichella (Wheat curl mite) Type 2.</title>
        <authorList>
            <person name="Scully E.D."/>
            <person name="Geib S.M."/>
            <person name="Palmer N.A."/>
            <person name="Gupta A.K."/>
            <person name="Sarath G."/>
            <person name="Tatineni S."/>
        </authorList>
    </citation>
    <scope>NUCLEOTIDE SEQUENCE</scope>
    <source>
        <strain evidence="6">LincolnNE</strain>
    </source>
</reference>
<organism evidence="6">
    <name type="scientific">Aceria tosichella</name>
    <name type="common">wheat curl mite</name>
    <dbReference type="NCBI Taxonomy" id="561515"/>
    <lineage>
        <taxon>Eukaryota</taxon>
        <taxon>Metazoa</taxon>
        <taxon>Ecdysozoa</taxon>
        <taxon>Arthropoda</taxon>
        <taxon>Chelicerata</taxon>
        <taxon>Arachnida</taxon>
        <taxon>Acari</taxon>
        <taxon>Acariformes</taxon>
        <taxon>Trombidiformes</taxon>
        <taxon>Prostigmata</taxon>
        <taxon>Eupodina</taxon>
        <taxon>Eriophyoidea</taxon>
        <taxon>Eriophyidae</taxon>
        <taxon>Eriophyinae</taxon>
        <taxon>Aceriini</taxon>
        <taxon>Aceria</taxon>
    </lineage>
</organism>
<keyword evidence="4" id="KW-0732">Signal</keyword>
<name>A0A6G1SHG6_9ACAR</name>